<comment type="subcellular location">
    <subcellularLocation>
        <location evidence="1">Membrane</location>
        <topology evidence="1">Multi-pass membrane protein</topology>
    </subcellularLocation>
</comment>
<reference evidence="4" key="2">
    <citation type="submission" date="2025-09" db="UniProtKB">
        <authorList>
            <consortium name="Ensembl"/>
        </authorList>
    </citation>
    <scope>IDENTIFICATION</scope>
</reference>
<dbReference type="GO" id="GO:0005886">
    <property type="term" value="C:plasma membrane"/>
    <property type="evidence" value="ECO:0007669"/>
    <property type="project" value="TreeGrafter"/>
</dbReference>
<keyword evidence="3" id="KW-1133">Transmembrane helix</keyword>
<feature type="transmembrane region" description="Helical" evidence="3">
    <location>
        <begin position="95"/>
        <end position="112"/>
    </location>
</feature>
<feature type="transmembrane region" description="Helical" evidence="3">
    <location>
        <begin position="194"/>
        <end position="213"/>
    </location>
</feature>
<dbReference type="Ensembl" id="ENSCLMT00005016500.1">
    <property type="protein sequence ID" value="ENSCLMP00005015535.1"/>
    <property type="gene ID" value="ENSCLMG00005008081.1"/>
</dbReference>
<dbReference type="AlphaFoldDB" id="A0A8C2X999"/>
<feature type="transmembrane region" description="Helical" evidence="3">
    <location>
        <begin position="132"/>
        <end position="152"/>
    </location>
</feature>
<reference evidence="4" key="1">
    <citation type="submission" date="2025-08" db="UniProtKB">
        <authorList>
            <consortium name="Ensembl"/>
        </authorList>
    </citation>
    <scope>IDENTIFICATION</scope>
</reference>
<feature type="transmembrane region" description="Helical" evidence="3">
    <location>
        <begin position="255"/>
        <end position="276"/>
    </location>
</feature>
<comment type="similarity">
    <text evidence="2">Belongs to the reduced folate carrier (RFC) transporter (TC 2.A.48) family.</text>
</comment>
<dbReference type="Pfam" id="PF01770">
    <property type="entry name" value="Folate_carrier"/>
    <property type="match status" value="2"/>
</dbReference>
<accession>A0A8C2X999</accession>
<dbReference type="SUPFAM" id="SSF103473">
    <property type="entry name" value="MFS general substrate transporter"/>
    <property type="match status" value="1"/>
</dbReference>
<keyword evidence="3" id="KW-0812">Transmembrane</keyword>
<organism evidence="4 5">
    <name type="scientific">Cyclopterus lumpus</name>
    <name type="common">Lumpsucker</name>
    <dbReference type="NCBI Taxonomy" id="8103"/>
    <lineage>
        <taxon>Eukaryota</taxon>
        <taxon>Metazoa</taxon>
        <taxon>Chordata</taxon>
        <taxon>Craniata</taxon>
        <taxon>Vertebrata</taxon>
        <taxon>Euteleostomi</taxon>
        <taxon>Actinopterygii</taxon>
        <taxon>Neopterygii</taxon>
        <taxon>Teleostei</taxon>
        <taxon>Neoteleostei</taxon>
        <taxon>Acanthomorphata</taxon>
        <taxon>Eupercaria</taxon>
        <taxon>Perciformes</taxon>
        <taxon>Cottioidei</taxon>
        <taxon>Cottales</taxon>
        <taxon>Cyclopteridae</taxon>
        <taxon>Cyclopterus</taxon>
    </lineage>
</organism>
<proteinExistence type="inferred from homology"/>
<evidence type="ECO:0000313" key="5">
    <source>
        <dbReference type="Proteomes" id="UP000694565"/>
    </source>
</evidence>
<dbReference type="Proteomes" id="UP000694565">
    <property type="component" value="Unplaced"/>
</dbReference>
<feature type="transmembrane region" description="Helical" evidence="3">
    <location>
        <begin position="164"/>
        <end position="188"/>
    </location>
</feature>
<sequence length="289" mass="32209">HQLVAVVSPKAGRRAPVTPQGKKRARRICTLVLCAYGFFSNLRPSEPFLTAYLMGPDKNLTETQVTSPCLDRLGLVGVLRVLFDDFLKCYRCRSLLAWSLWWALATCGYFQVINYAQALWENIRPSQDYEIYNGYVETLSTLLGALAALLVGHLPVCWSLWGELALCVLSLLMALCVFAMDTLGNIWLCYSSYVLFRAIYMLLITVATYQVAASLNMQRYALVFGVNTFMALLLQTLLTVVVVDSAGLGLDVFTQFLIYGGYFAVISVVFLLAGLCKYVDPMSMSMLTL</sequence>
<name>A0A8C2X999_CYCLU</name>
<dbReference type="PANTHER" id="PTHR10686:SF19">
    <property type="entry name" value="THIAMINE TRANSPORTER 1"/>
    <property type="match status" value="1"/>
</dbReference>
<dbReference type="GeneTree" id="ENSGT00950000183022"/>
<evidence type="ECO:0000256" key="1">
    <source>
        <dbReference type="ARBA" id="ARBA00004141"/>
    </source>
</evidence>
<dbReference type="InterPro" id="IPR002666">
    <property type="entry name" value="Folate_carrier"/>
</dbReference>
<keyword evidence="3" id="KW-0472">Membrane</keyword>
<keyword evidence="5" id="KW-1185">Reference proteome</keyword>
<evidence type="ECO:0000256" key="3">
    <source>
        <dbReference type="SAM" id="Phobius"/>
    </source>
</evidence>
<dbReference type="PANTHER" id="PTHR10686">
    <property type="entry name" value="FOLATE TRANSPORTER"/>
    <property type="match status" value="1"/>
</dbReference>
<protein>
    <submittedName>
        <fullName evidence="4">Solute carrier family 19 member 2</fullName>
    </submittedName>
</protein>
<evidence type="ECO:0000256" key="2">
    <source>
        <dbReference type="ARBA" id="ARBA00005773"/>
    </source>
</evidence>
<dbReference type="GO" id="GO:0090482">
    <property type="term" value="F:vitamin transmembrane transporter activity"/>
    <property type="evidence" value="ECO:0007669"/>
    <property type="project" value="InterPro"/>
</dbReference>
<evidence type="ECO:0000313" key="4">
    <source>
        <dbReference type="Ensembl" id="ENSCLMP00005015535.1"/>
    </source>
</evidence>
<dbReference type="InterPro" id="IPR036259">
    <property type="entry name" value="MFS_trans_sf"/>
</dbReference>
<feature type="transmembrane region" description="Helical" evidence="3">
    <location>
        <begin position="220"/>
        <end position="243"/>
    </location>
</feature>